<protein>
    <submittedName>
        <fullName evidence="2">Uncharacterized protein</fullName>
    </submittedName>
</protein>
<evidence type="ECO:0000313" key="3">
    <source>
        <dbReference type="Proteomes" id="UP000253562"/>
    </source>
</evidence>
<organism evidence="2 3">
    <name type="scientific">Bremerella cremea</name>
    <dbReference type="NCBI Taxonomy" id="1031537"/>
    <lineage>
        <taxon>Bacteria</taxon>
        <taxon>Pseudomonadati</taxon>
        <taxon>Planctomycetota</taxon>
        <taxon>Planctomycetia</taxon>
        <taxon>Pirellulales</taxon>
        <taxon>Pirellulaceae</taxon>
        <taxon>Bremerella</taxon>
    </lineage>
</organism>
<keyword evidence="1" id="KW-1133">Transmembrane helix</keyword>
<gene>
    <name evidence="2" type="ORF">DTL42_21130</name>
</gene>
<name>A0A368KJY9_9BACT</name>
<accession>A0A368KJY9</accession>
<dbReference type="Proteomes" id="UP000253562">
    <property type="component" value="Unassembled WGS sequence"/>
</dbReference>
<comment type="caution">
    <text evidence="2">The sequence shown here is derived from an EMBL/GenBank/DDBJ whole genome shotgun (WGS) entry which is preliminary data.</text>
</comment>
<keyword evidence="1" id="KW-0472">Membrane</keyword>
<feature type="transmembrane region" description="Helical" evidence="1">
    <location>
        <begin position="6"/>
        <end position="39"/>
    </location>
</feature>
<evidence type="ECO:0000256" key="1">
    <source>
        <dbReference type="SAM" id="Phobius"/>
    </source>
</evidence>
<proteinExistence type="predicted"/>
<dbReference type="EMBL" id="QPEX01000045">
    <property type="protein sequence ID" value="RCS41086.1"/>
    <property type="molecule type" value="Genomic_DNA"/>
</dbReference>
<evidence type="ECO:0000313" key="2">
    <source>
        <dbReference type="EMBL" id="RCS41086.1"/>
    </source>
</evidence>
<dbReference type="AlphaFoldDB" id="A0A368KJY9"/>
<keyword evidence="1" id="KW-0812">Transmembrane</keyword>
<reference evidence="2 3" key="1">
    <citation type="submission" date="2018-07" db="EMBL/GenBank/DDBJ databases">
        <title>Comparative genomes isolates from brazilian mangrove.</title>
        <authorList>
            <person name="De Araujo J.E."/>
            <person name="Taketani R.G."/>
            <person name="Silva M.C.P."/>
            <person name="Lourenco M.V."/>
            <person name="Oliveira V.M."/>
            <person name="Andreote F.D."/>
        </authorList>
    </citation>
    <scope>NUCLEOTIDE SEQUENCE [LARGE SCALE GENOMIC DNA]</scope>
    <source>
        <strain evidence="2 3">HEX PRIS-MGV</strain>
    </source>
</reference>
<sequence length="134" mass="15062">MPLLRLLLVLLLILLLLLLVLVLLLLGVILLILLLLLLFQQLVDFFDDLLLHRHGLLFGLAFGDALLDFAHQTADFGKRVAGGRFGGRVGTKTTSPFGSVVAGVRLPCRRLFLRWWLRAFRSLFRFGGKVEVVE</sequence>